<dbReference type="InterPro" id="IPR050356">
    <property type="entry name" value="SulA_CellDiv_inhibitor"/>
</dbReference>
<dbReference type="Proteomes" id="UP000666369">
    <property type="component" value="Unassembled WGS sequence"/>
</dbReference>
<dbReference type="EMBL" id="JAADJT010000003">
    <property type="protein sequence ID" value="NGZ84280.1"/>
    <property type="molecule type" value="Genomic_DNA"/>
</dbReference>
<feature type="domain" description="UmuC" evidence="2">
    <location>
        <begin position="27"/>
        <end position="145"/>
    </location>
</feature>
<evidence type="ECO:0000313" key="3">
    <source>
        <dbReference type="EMBL" id="NGZ84280.1"/>
    </source>
</evidence>
<evidence type="ECO:0000313" key="4">
    <source>
        <dbReference type="Proteomes" id="UP000666369"/>
    </source>
</evidence>
<dbReference type="InterPro" id="IPR043502">
    <property type="entry name" value="DNA/RNA_pol_sf"/>
</dbReference>
<reference evidence="4" key="1">
    <citation type="submission" date="2023-07" db="EMBL/GenBank/DDBJ databases">
        <title>Duganella aceri sp. nov., isolated from tree sap.</title>
        <authorList>
            <person name="Kim I.S."/>
        </authorList>
    </citation>
    <scope>NUCLEOTIDE SEQUENCE [LARGE SCALE GENOMIC DNA]</scope>
    <source>
        <strain evidence="4">SAP-35</strain>
    </source>
</reference>
<dbReference type="Pfam" id="PF00817">
    <property type="entry name" value="IMS"/>
    <property type="match status" value="1"/>
</dbReference>
<dbReference type="SUPFAM" id="SSF56672">
    <property type="entry name" value="DNA/RNA polymerases"/>
    <property type="match status" value="1"/>
</dbReference>
<name>A0ABX0FI71_9BURK</name>
<dbReference type="PANTHER" id="PTHR35369:SF2">
    <property type="entry name" value="BLR3025 PROTEIN"/>
    <property type="match status" value="1"/>
</dbReference>
<organism evidence="3 4">
    <name type="scientific">Duganella aceris</name>
    <dbReference type="NCBI Taxonomy" id="2703883"/>
    <lineage>
        <taxon>Bacteria</taxon>
        <taxon>Pseudomonadati</taxon>
        <taxon>Pseudomonadota</taxon>
        <taxon>Betaproteobacteria</taxon>
        <taxon>Burkholderiales</taxon>
        <taxon>Oxalobacteraceae</taxon>
        <taxon>Telluria group</taxon>
        <taxon>Duganella</taxon>
    </lineage>
</organism>
<dbReference type="InterPro" id="IPR001126">
    <property type="entry name" value="UmuC"/>
</dbReference>
<protein>
    <submittedName>
        <fullName evidence="3">DNA polymerase Y family protein</fullName>
    </submittedName>
</protein>
<comment type="caution">
    <text evidence="3">The sequence shown here is derived from an EMBL/GenBank/DDBJ whole genome shotgun (WGS) entry which is preliminary data.</text>
</comment>
<evidence type="ECO:0000259" key="2">
    <source>
        <dbReference type="Pfam" id="PF00817"/>
    </source>
</evidence>
<evidence type="ECO:0000256" key="1">
    <source>
        <dbReference type="ARBA" id="ARBA00022763"/>
    </source>
</evidence>
<dbReference type="CDD" id="cd03468">
    <property type="entry name" value="PolY_like"/>
    <property type="match status" value="1"/>
</dbReference>
<keyword evidence="4" id="KW-1185">Reference proteome</keyword>
<gene>
    <name evidence="3" type="ORF">GW587_08425</name>
</gene>
<sequence>MRLWIAIHLPLLPLEVFCPRWSEDSCTVVLEQERVAAMSALAAGAGVQLDMRRGGALMLAPQSQFHQRAPQLEVEAMQAVAMALLQFTPQLAQAEEATLLLDIGASLRLFGGIRALCRQVAASMRALGFTAVLSCAPSARGAWLLARSNAGRALTMEALVRRMDRLPCSLLPPARPYLSWLEGIGCMTLGEMRRLPRPGLQRRCGRALLDMLDDAHGERPELHQWLEAPASFRAKLELFDRVENAEALLFGAHRLLLQLTGWLSARQLAVERIHLLMEHERGKVARPPTLIEIVLAEPTWRDAHLVRLLKERLAKQVLDAPVIGLCLEAPQVQPMAPPSDSLFPEPGGSKEDWQRLLELLTARLGPENVLQAAPRADYRPEQANAWVSVQEKIRPADARAQLPPDMPSLPRPAWLLAKPIALLMRDHRPYYGSPLRIMSTGERIEAGWWGQMQTRDYFIAEGADRAHYWLYRERNANAADLSPRWYLQGLFG</sequence>
<accession>A0ABX0FI71</accession>
<dbReference type="PANTHER" id="PTHR35369">
    <property type="entry name" value="BLR3025 PROTEIN-RELATED"/>
    <property type="match status" value="1"/>
</dbReference>
<proteinExistence type="predicted"/>
<keyword evidence="1" id="KW-0227">DNA damage</keyword>
<dbReference type="RefSeq" id="WP_166101028.1">
    <property type="nucleotide sequence ID" value="NZ_JAADJT010000003.1"/>
</dbReference>